<keyword evidence="7 15" id="KW-0547">Nucleotide-binding</keyword>
<keyword evidence="10 15" id="KW-0448">Lipopolysaccharide biosynthesis</keyword>
<organism evidence="20 21">
    <name type="scientific">Idiomarina aquatica</name>
    <dbReference type="NCBI Taxonomy" id="1327752"/>
    <lineage>
        <taxon>Bacteria</taxon>
        <taxon>Pseudomonadati</taxon>
        <taxon>Pseudomonadota</taxon>
        <taxon>Gammaproteobacteria</taxon>
        <taxon>Alteromonadales</taxon>
        <taxon>Idiomarinaceae</taxon>
        <taxon>Idiomarina</taxon>
    </lineage>
</organism>
<evidence type="ECO:0000256" key="1">
    <source>
        <dbReference type="ARBA" id="ARBA00004515"/>
    </source>
</evidence>
<evidence type="ECO:0000256" key="6">
    <source>
        <dbReference type="ARBA" id="ARBA00022679"/>
    </source>
</evidence>
<comment type="catalytic activity">
    <reaction evidence="13 15">
        <text>an alpha-Kdo-(2-&gt;6)-lipid IVA + ATP = a 4-O-phospho-alpha-Kdo-(2-&gt;6)-lipid IVA + ADP + H(+)</text>
        <dbReference type="Rhea" id="RHEA:74271"/>
        <dbReference type="ChEBI" id="CHEBI:15378"/>
        <dbReference type="ChEBI" id="CHEBI:30616"/>
        <dbReference type="ChEBI" id="CHEBI:176428"/>
        <dbReference type="ChEBI" id="CHEBI:193140"/>
        <dbReference type="ChEBI" id="CHEBI:456216"/>
        <dbReference type="EC" id="2.7.1.166"/>
    </reaction>
</comment>
<dbReference type="Gene3D" id="3.40.50.11720">
    <property type="entry name" value="3-Deoxy-D-manno-octulosonic-acid transferase, N-terminal domain"/>
    <property type="match status" value="1"/>
</dbReference>
<evidence type="ECO:0000256" key="7">
    <source>
        <dbReference type="ARBA" id="ARBA00022741"/>
    </source>
</evidence>
<comment type="function">
    <text evidence="15">Catalyzes the ATP-dependent phosphorylation of the 3-deoxy-D-manno-octulosonic acid (Kdo) residue in Kdo-lipid IV(A) at the 4-OH position.</text>
</comment>
<keyword evidence="6 15" id="KW-0808">Transferase</keyword>
<dbReference type="InterPro" id="IPR022826">
    <property type="entry name" value="KDO_kinase"/>
</dbReference>
<dbReference type="OrthoDB" id="9789797at2"/>
<evidence type="ECO:0000313" key="20">
    <source>
        <dbReference type="EMBL" id="TDP33282.1"/>
    </source>
</evidence>
<dbReference type="Gene3D" id="3.40.50.2000">
    <property type="entry name" value="Glycogen Phosphorylase B"/>
    <property type="match status" value="1"/>
</dbReference>
<feature type="site" description="Transition state stabilizer" evidence="17">
    <location>
        <position position="207"/>
    </location>
</feature>
<dbReference type="InterPro" id="IPR038107">
    <property type="entry name" value="Glycos_transf_N_sf"/>
</dbReference>
<feature type="domain" description="3-deoxy-D-manno-octulosonic-acid transferase N-terminal" evidence="19">
    <location>
        <begin position="34"/>
        <end position="210"/>
    </location>
</feature>
<dbReference type="AlphaFoldDB" id="A0A4V3CNA3"/>
<comment type="pathway">
    <text evidence="2 15">Bacterial outer membrane biogenesis; LPS core biosynthesis.</text>
</comment>
<evidence type="ECO:0000256" key="10">
    <source>
        <dbReference type="ARBA" id="ARBA00022985"/>
    </source>
</evidence>
<evidence type="ECO:0000256" key="13">
    <source>
        <dbReference type="ARBA" id="ARBA00034417"/>
    </source>
</evidence>
<dbReference type="HAMAP" id="MF_00521">
    <property type="entry name" value="KDO_kinase"/>
    <property type="match status" value="1"/>
</dbReference>
<keyword evidence="11 15" id="KW-0472">Membrane</keyword>
<gene>
    <name evidence="15" type="primary">kdkA</name>
    <name evidence="20" type="ORF">DEU29_107102</name>
</gene>
<dbReference type="PANTHER" id="PTHR42755:SF1">
    <property type="entry name" value="3-DEOXY-D-MANNO-OCTULOSONIC ACID TRANSFERASE, MITOCHONDRIAL-RELATED"/>
    <property type="match status" value="1"/>
</dbReference>
<dbReference type="SUPFAM" id="SSF53756">
    <property type="entry name" value="UDP-Glycosyltransferase/glycogen phosphorylase"/>
    <property type="match status" value="1"/>
</dbReference>
<comment type="similarity">
    <text evidence="3 15">Belongs to the protein kinase superfamily. KdkA/RfaP family.</text>
</comment>
<feature type="site" description="Transition state stabilizer" evidence="17">
    <location>
        <position position="131"/>
    </location>
</feature>
<keyword evidence="4 15" id="KW-1003">Cell membrane</keyword>
<evidence type="ECO:0000313" key="21">
    <source>
        <dbReference type="Proteomes" id="UP000295531"/>
    </source>
</evidence>
<evidence type="ECO:0000256" key="15">
    <source>
        <dbReference type="HAMAP-Rule" id="MF_00521"/>
    </source>
</evidence>
<dbReference type="Pfam" id="PF06293">
    <property type="entry name" value="Kdo"/>
    <property type="match status" value="1"/>
</dbReference>
<proteinExistence type="inferred from homology"/>
<protein>
    <recommendedName>
        <fullName evidence="12 15">3-deoxy-D-manno-octulosonic acid kinase</fullName>
        <shortName evidence="15">Kdo kinase</shortName>
        <ecNumber evidence="15">2.7.1.166</ecNumber>
    </recommendedName>
</protein>
<comment type="subcellular location">
    <subcellularLocation>
        <location evidence="1 15">Cell inner membrane</location>
        <topology evidence="1 15">Peripheral membrane protein</topology>
        <orientation evidence="1 15">Cytoplasmic side</orientation>
    </subcellularLocation>
</comment>
<evidence type="ECO:0000256" key="17">
    <source>
        <dbReference type="PIRSR" id="PIRSR639901-2"/>
    </source>
</evidence>
<keyword evidence="5 15" id="KW-0997">Cell inner membrane</keyword>
<dbReference type="InterPro" id="IPR039901">
    <property type="entry name" value="Kdotransferase"/>
</dbReference>
<evidence type="ECO:0000256" key="8">
    <source>
        <dbReference type="ARBA" id="ARBA00022777"/>
    </source>
</evidence>
<feature type="transmembrane region" description="Helical" evidence="18">
    <location>
        <begin position="6"/>
        <end position="23"/>
    </location>
</feature>
<evidence type="ECO:0000256" key="5">
    <source>
        <dbReference type="ARBA" id="ARBA00022519"/>
    </source>
</evidence>
<name>A0A4V3CNA3_9GAMM</name>
<keyword evidence="18" id="KW-0812">Transmembrane</keyword>
<evidence type="ECO:0000256" key="12">
    <source>
        <dbReference type="ARBA" id="ARBA00029511"/>
    </source>
</evidence>
<dbReference type="InterPro" id="IPR007507">
    <property type="entry name" value="Glycos_transf_N"/>
</dbReference>
<dbReference type="Gene3D" id="1.10.510.10">
    <property type="entry name" value="Transferase(Phosphotransferase) domain 1"/>
    <property type="match status" value="1"/>
</dbReference>
<evidence type="ECO:0000256" key="14">
    <source>
        <dbReference type="ARBA" id="ARBA00049183"/>
    </source>
</evidence>
<dbReference type="EC" id="2.7.1.166" evidence="15"/>
<evidence type="ECO:0000256" key="2">
    <source>
        <dbReference type="ARBA" id="ARBA00004713"/>
    </source>
</evidence>
<evidence type="ECO:0000259" key="19">
    <source>
        <dbReference type="Pfam" id="PF04413"/>
    </source>
</evidence>
<dbReference type="Pfam" id="PF04413">
    <property type="entry name" value="Glycos_transf_N"/>
    <property type="match status" value="1"/>
</dbReference>
<dbReference type="GO" id="GO:0016301">
    <property type="term" value="F:kinase activity"/>
    <property type="evidence" value="ECO:0007669"/>
    <property type="project" value="UniProtKB-KW"/>
</dbReference>
<evidence type="ECO:0000256" key="11">
    <source>
        <dbReference type="ARBA" id="ARBA00023136"/>
    </source>
</evidence>
<dbReference type="GO" id="GO:0005886">
    <property type="term" value="C:plasma membrane"/>
    <property type="evidence" value="ECO:0007669"/>
    <property type="project" value="UniProtKB-SubCell"/>
</dbReference>
<dbReference type="GO" id="GO:0043842">
    <property type="term" value="F:Kdo transferase activity"/>
    <property type="evidence" value="ECO:0007669"/>
    <property type="project" value="UniProtKB-EC"/>
</dbReference>
<comment type="caution">
    <text evidence="20">The sequence shown here is derived from an EMBL/GenBank/DDBJ whole genome shotgun (WGS) entry which is preliminary data.</text>
</comment>
<comment type="catalytic activity">
    <reaction evidence="14">
        <text>lipid IVA (E. coli) + CMP-3-deoxy-beta-D-manno-octulosonate = alpha-Kdo-(2-&gt;6)-lipid IVA (E. coli) + CMP + H(+)</text>
        <dbReference type="Rhea" id="RHEA:28066"/>
        <dbReference type="ChEBI" id="CHEBI:15378"/>
        <dbReference type="ChEBI" id="CHEBI:58603"/>
        <dbReference type="ChEBI" id="CHEBI:60364"/>
        <dbReference type="ChEBI" id="CHEBI:60377"/>
        <dbReference type="ChEBI" id="CHEBI:85987"/>
        <dbReference type="EC" id="2.4.99.12"/>
    </reaction>
</comment>
<keyword evidence="21" id="KW-1185">Reference proteome</keyword>
<evidence type="ECO:0000256" key="16">
    <source>
        <dbReference type="PIRSR" id="PIRSR639901-1"/>
    </source>
</evidence>
<dbReference type="NCBIfam" id="NF002475">
    <property type="entry name" value="PRK01723.1"/>
    <property type="match status" value="1"/>
</dbReference>
<evidence type="ECO:0000256" key="18">
    <source>
        <dbReference type="SAM" id="Phobius"/>
    </source>
</evidence>
<dbReference type="SUPFAM" id="SSF56112">
    <property type="entry name" value="Protein kinase-like (PK-like)"/>
    <property type="match status" value="1"/>
</dbReference>
<sequence>MWLRLYSVLMTVLTPLLLLYFIARSRKDSGYREHLSERLGLISRAKESQGGLLLHSVSVGETLAARPLISGLLQQQPNLAITISCMTPTARRLIEQHFGDAVRCVYFPLDNPYAVKQFIQRLAPTAVWLMETELWPRFMAELRHRGIAVAMLNARLSKRSAAGYRKVHSLLSVCWRQLAAVSAQTRATQLRMRALGANKVFVDGNLKFDIALTKAQQIKTEQFFAQVTGRPIILCASTHPGEHEVAIDAYQQLVKQFSDIVFIIAPRHPEQFNSVSQLLVERQISFVRRSQIESFPAEQTFLLADSMGEMLMLSAGADMAFVGGSLIERGGHNPLEQIAADCAVLSGRSVYNFNEVYAALNRVKGIRWVDDCDTLRDQFLALLTDKQALQQQKHNASAVLQQHKGATLRMLERATDATLTGNFMVKTQTDGKEFIKFDSAVLPECEAKHFSPRYWQQQKAIAGNSTGRATVWFIQQGDHGMLLRHYYRGGLVGKVNKDRFWRQPEQQSRAIKEFDLLTQLVEKGLPVPKPIAARMIKTGLFSYRADILVEVIPGAVDVFRLLRERQLPAKQWHALGAVVRRMHDENVYHSDLNCHNLMLDDYDSPWIVDFDKCGFKENGQWKQENLARLKRSLLKEKARNETFYWKQERDWPEFLTGYETT</sequence>
<dbReference type="EMBL" id="SNXI01000007">
    <property type="protein sequence ID" value="TDP33282.1"/>
    <property type="molecule type" value="Genomic_DNA"/>
</dbReference>
<dbReference type="GO" id="GO:0009245">
    <property type="term" value="P:lipid A biosynthetic process"/>
    <property type="evidence" value="ECO:0007669"/>
    <property type="project" value="TreeGrafter"/>
</dbReference>
<dbReference type="GO" id="GO:0016773">
    <property type="term" value="F:phosphotransferase activity, alcohol group as acceptor"/>
    <property type="evidence" value="ECO:0007669"/>
    <property type="project" value="UniProtKB-UniRule"/>
</dbReference>
<dbReference type="RefSeq" id="WP_133539608.1">
    <property type="nucleotide sequence ID" value="NZ_SNXI01000007.1"/>
</dbReference>
<keyword evidence="8 15" id="KW-0418">Kinase</keyword>
<dbReference type="GO" id="GO:0005524">
    <property type="term" value="F:ATP binding"/>
    <property type="evidence" value="ECO:0007669"/>
    <property type="project" value="UniProtKB-UniRule"/>
</dbReference>
<feature type="active site" description="Proton acceptor" evidence="16">
    <location>
        <position position="61"/>
    </location>
</feature>
<dbReference type="Proteomes" id="UP000295531">
    <property type="component" value="Unassembled WGS sequence"/>
</dbReference>
<dbReference type="PANTHER" id="PTHR42755">
    <property type="entry name" value="3-DEOXY-MANNO-OCTULOSONATE CYTIDYLYLTRANSFERASE"/>
    <property type="match status" value="1"/>
</dbReference>
<evidence type="ECO:0000256" key="9">
    <source>
        <dbReference type="ARBA" id="ARBA00022840"/>
    </source>
</evidence>
<keyword evidence="9 15" id="KW-0067">ATP-binding</keyword>
<feature type="active site" evidence="15">
    <location>
        <position position="591"/>
    </location>
</feature>
<accession>A0A4V3CNA3</accession>
<keyword evidence="18" id="KW-1133">Transmembrane helix</keyword>
<dbReference type="FunFam" id="3.40.50.11720:FF:000001">
    <property type="entry name" value="3-deoxy-D-manno-octulosonic acid transferase"/>
    <property type="match status" value="1"/>
</dbReference>
<evidence type="ECO:0000256" key="3">
    <source>
        <dbReference type="ARBA" id="ARBA00010327"/>
    </source>
</evidence>
<dbReference type="GO" id="GO:0009244">
    <property type="term" value="P:lipopolysaccharide core region biosynthetic process"/>
    <property type="evidence" value="ECO:0007669"/>
    <property type="project" value="UniProtKB-UniRule"/>
</dbReference>
<dbReference type="InterPro" id="IPR011009">
    <property type="entry name" value="Kinase-like_dom_sf"/>
</dbReference>
<evidence type="ECO:0000256" key="4">
    <source>
        <dbReference type="ARBA" id="ARBA00022475"/>
    </source>
</evidence>
<reference evidence="20 21" key="1">
    <citation type="submission" date="2019-03" db="EMBL/GenBank/DDBJ databases">
        <title>Freshwater and sediment microbial communities from various areas in North America, analyzing microbe dynamics in response to fracking.</title>
        <authorList>
            <person name="Lamendella R."/>
        </authorList>
    </citation>
    <scope>NUCLEOTIDE SEQUENCE [LARGE SCALE GENOMIC DNA]</scope>
    <source>
        <strain evidence="20 21">18_TX</strain>
    </source>
</reference>
<dbReference type="UniPathway" id="UPA00958"/>